<evidence type="ECO:0000313" key="1">
    <source>
        <dbReference type="EMBL" id="BEH02637.1"/>
    </source>
</evidence>
<dbReference type="SUPFAM" id="SSF143011">
    <property type="entry name" value="RelE-like"/>
    <property type="match status" value="1"/>
</dbReference>
<keyword evidence="2" id="KW-1185">Reference proteome</keyword>
<dbReference type="AlphaFoldDB" id="A0AAN0MHC0"/>
<organism evidence="1 2">
    <name type="scientific">Brooklawnia propionicigenes</name>
    <dbReference type="NCBI Taxonomy" id="3041175"/>
    <lineage>
        <taxon>Bacteria</taxon>
        <taxon>Bacillati</taxon>
        <taxon>Actinomycetota</taxon>
        <taxon>Actinomycetes</taxon>
        <taxon>Propionibacteriales</taxon>
        <taxon>Propionibacteriaceae</taxon>
        <taxon>Brooklawnia</taxon>
    </lineage>
</organism>
<dbReference type="EMBL" id="AP028056">
    <property type="protein sequence ID" value="BEH02637.1"/>
    <property type="molecule type" value="Genomic_DNA"/>
</dbReference>
<gene>
    <name evidence="1" type="ORF">brsh051_19180</name>
</gene>
<dbReference type="KEGG" id="broo:brsh051_19180"/>
<accession>A0AAN0MHC0</accession>
<proteinExistence type="predicted"/>
<dbReference type="Proteomes" id="UP001431656">
    <property type="component" value="Chromosome"/>
</dbReference>
<protein>
    <submittedName>
        <fullName evidence="1">Uncharacterized protein</fullName>
    </submittedName>
</protein>
<reference evidence="1" key="1">
    <citation type="journal article" date="2024" name="Int. J. Syst. Evol. Microbiol.">
        <title>Brooklawnia propionicigenes sp. nov., a facultatively anaerobic, propionate-producing bacterium isolated from a methanogenic reactor treating waste from cattle farms.</title>
        <authorList>
            <person name="Akita Y."/>
            <person name="Ueki A."/>
            <person name="Tonouchi A."/>
            <person name="Sugawara Y."/>
            <person name="Honma S."/>
            <person name="Kaku N."/>
            <person name="Ueki K."/>
        </authorList>
    </citation>
    <scope>NUCLEOTIDE SEQUENCE</scope>
    <source>
        <strain evidence="1">SH051</strain>
    </source>
</reference>
<sequence length="97" mass="11133">MMVLRFTKEAARVLNELTSPQYAVKLRKVRRTLALIEQNPRHPGLNSHKYKSIRGVDGSDVWESYVENHTSGAWRIFWQYGPGEDTVTILTIGPHPD</sequence>
<name>A0AAN0MHC0_9ACTN</name>
<dbReference type="InterPro" id="IPR035093">
    <property type="entry name" value="RelE/ParE_toxin_dom_sf"/>
</dbReference>
<evidence type="ECO:0000313" key="2">
    <source>
        <dbReference type="Proteomes" id="UP001431656"/>
    </source>
</evidence>